<dbReference type="InParanoid" id="A0A059A4G5"/>
<reference evidence="2" key="1">
    <citation type="submission" date="2013-07" db="EMBL/GenBank/DDBJ databases">
        <title>The genome of Eucalyptus grandis.</title>
        <authorList>
            <person name="Schmutz J."/>
            <person name="Hayes R."/>
            <person name="Myburg A."/>
            <person name="Tuskan G."/>
            <person name="Grattapaglia D."/>
            <person name="Rokhsar D.S."/>
        </authorList>
    </citation>
    <scope>NUCLEOTIDE SEQUENCE</scope>
    <source>
        <tissue evidence="2">Leaf extractions</tissue>
    </source>
</reference>
<dbReference type="AlphaFoldDB" id="A0A059A4G5"/>
<evidence type="ECO:0000256" key="1">
    <source>
        <dbReference type="SAM" id="MobiDB-lite"/>
    </source>
</evidence>
<proteinExistence type="predicted"/>
<evidence type="ECO:0000313" key="2">
    <source>
        <dbReference type="EMBL" id="KCW48977.1"/>
    </source>
</evidence>
<accession>A0A059A4G5</accession>
<dbReference type="Gramene" id="KCW48977">
    <property type="protein sequence ID" value="KCW48977"/>
    <property type="gene ID" value="EUGRSUZ_K02590"/>
</dbReference>
<name>A0A059A4G5_EUCGR</name>
<gene>
    <name evidence="2" type="ORF">EUGRSUZ_K02590</name>
</gene>
<protein>
    <submittedName>
        <fullName evidence="2">Uncharacterized protein</fullName>
    </submittedName>
</protein>
<feature type="region of interest" description="Disordered" evidence="1">
    <location>
        <begin position="1"/>
        <end position="55"/>
    </location>
</feature>
<sequence length="74" mass="8524">MPLKKQKRGQIESSPGIDRKTATHTGRVRNRYLWGGRRGFRRGQSSRNVRRRDLTNSPRALARAFCGAMLAKER</sequence>
<dbReference type="EMBL" id="KK198763">
    <property type="protein sequence ID" value="KCW48977.1"/>
    <property type="molecule type" value="Genomic_DNA"/>
</dbReference>
<organism evidence="2">
    <name type="scientific">Eucalyptus grandis</name>
    <name type="common">Flooded gum</name>
    <dbReference type="NCBI Taxonomy" id="71139"/>
    <lineage>
        <taxon>Eukaryota</taxon>
        <taxon>Viridiplantae</taxon>
        <taxon>Streptophyta</taxon>
        <taxon>Embryophyta</taxon>
        <taxon>Tracheophyta</taxon>
        <taxon>Spermatophyta</taxon>
        <taxon>Magnoliopsida</taxon>
        <taxon>eudicotyledons</taxon>
        <taxon>Gunneridae</taxon>
        <taxon>Pentapetalae</taxon>
        <taxon>rosids</taxon>
        <taxon>malvids</taxon>
        <taxon>Myrtales</taxon>
        <taxon>Myrtaceae</taxon>
        <taxon>Myrtoideae</taxon>
        <taxon>Eucalypteae</taxon>
        <taxon>Eucalyptus</taxon>
    </lineage>
</organism>